<sequence length="1132" mass="129524">MATPRTTTTTVESAEANGVAALCADARALAVKGVLKAKAGDNLSAIALFEASIDMEPDSWIVWKHLAMAQFDLWHYTATLPPTPDAIAFLERHKTSSRDAANVFLQRAYDTFIVAMEYAENKTHPALLLRLGFLYVEFRAYEGALTVCTLLLETCREYTHKPSAIFLTAAVASMLQHPLQSSEYFSHILETPPYALASYQLHLIAGTSCMQCDKDAGNTEAHERARILYEAGYQRLLRDSDDDIRDASLPASAATALSLYRTSRKTEAERLQLWIADAALWEELASDAFAANHATVAASALEYAIARGGGTAPAILLVLGRVHIRLGNAAVAQAALERALYMEYYTSPAIRYFLGLVSPAWASYLAAETRGATQLERLYRGHCGRRYAAACRHARSQRWQRKWCVLTLFHGKCRAAALAVAERKARELAREAAARDAMHANDVYLLLQRWNAAARRIQSLLHIQRAKNVRAQRREWVAQHRRLLERVLRHGNERWVQACFAACVAFLQLTRHEKAAAVLVLQSNVRRWLARRRFLAAKAKEATHRRLLSLFLGQRSAQRRQATFFAWYTLHTHVRASKQASALRLQSWWRGRRALWEFRHAMAHRRRVLNHVEAMVLGRHAHWRLQCFRHWTTYVAQRMVLKHQCATRIQRRVRGLLSRKRMRRLRGRHVYCERMVAHMQRQRASRLLERVLHMWLLYLELRAREKDLAAISIQRCVRGHQTRRQYRGEREYHQIYYPHVLSTLPLVMVPLRLVFFAWKTARRYRSEVQARAAHCIQRAYRHCLHQRRGRQLRHRLQRQHAMLLSLQRTFYGIAKQFFDVLRGLREATRGKRNAAAVVLQRSLRGWLARRVVKRMAAQHTASRSLMLRVVNHRSRQWKERVLTNWKTLVAAIRDRKCAAVVRIQRRYRALIAMRRARIVMDKKARQLRLLAQATTKPIARCFQQWASILIANAVDALQSLAASPLQRMKELERSQTSTTMPSQRESNAVPTMLFFHVLTRVRNTGLCQLPPAHGFDVTQLRQLFSLATSVISDGGPALQLSTGQAIVDAIYLSSASPVTKLILYNHAPLDLVKLSRCLSFPTHHIQSLVLGGTKLSARHVTSLQSNPRVTERGAAEVLRAAAFGSRRLCVDV</sequence>
<dbReference type="Gene3D" id="1.25.40.10">
    <property type="entry name" value="Tetratricopeptide repeat domain"/>
    <property type="match status" value="1"/>
</dbReference>
<dbReference type="Pfam" id="PF00612">
    <property type="entry name" value="IQ"/>
    <property type="match status" value="4"/>
</dbReference>
<dbReference type="RefSeq" id="XP_012206009.1">
    <property type="nucleotide sequence ID" value="XM_012350619.1"/>
</dbReference>
<evidence type="ECO:0000313" key="2">
    <source>
        <dbReference type="EMBL" id="KDO23347.1"/>
    </source>
</evidence>
<dbReference type="KEGG" id="spar:SPRG_21044"/>
<reference evidence="2 3" key="1">
    <citation type="journal article" date="2013" name="PLoS Genet.">
        <title>Distinctive expansion of potential virulence genes in the genome of the oomycete fish pathogen Saprolegnia parasitica.</title>
        <authorList>
            <person name="Jiang R.H."/>
            <person name="de Bruijn I."/>
            <person name="Haas B.J."/>
            <person name="Belmonte R."/>
            <person name="Lobach L."/>
            <person name="Christie J."/>
            <person name="van den Ackerveken G."/>
            <person name="Bottin A."/>
            <person name="Bulone V."/>
            <person name="Diaz-Moreno S.M."/>
            <person name="Dumas B."/>
            <person name="Fan L."/>
            <person name="Gaulin E."/>
            <person name="Govers F."/>
            <person name="Grenville-Briggs L.J."/>
            <person name="Horner N.R."/>
            <person name="Levin J.Z."/>
            <person name="Mammella M."/>
            <person name="Meijer H.J."/>
            <person name="Morris P."/>
            <person name="Nusbaum C."/>
            <person name="Oome S."/>
            <person name="Phillips A.J."/>
            <person name="van Rooyen D."/>
            <person name="Rzeszutek E."/>
            <person name="Saraiva M."/>
            <person name="Secombes C.J."/>
            <person name="Seidl M.F."/>
            <person name="Snel B."/>
            <person name="Stassen J.H."/>
            <person name="Sykes S."/>
            <person name="Tripathy S."/>
            <person name="van den Berg H."/>
            <person name="Vega-Arreguin J.C."/>
            <person name="Wawra S."/>
            <person name="Young S.K."/>
            <person name="Zeng Q."/>
            <person name="Dieguez-Uribeondo J."/>
            <person name="Russ C."/>
            <person name="Tyler B.M."/>
            <person name="van West P."/>
        </authorList>
    </citation>
    <scope>NUCLEOTIDE SEQUENCE [LARGE SCALE GENOMIC DNA]</scope>
    <source>
        <strain evidence="2 3">CBS 223.65</strain>
    </source>
</reference>
<dbReference type="InterPro" id="IPR011990">
    <property type="entry name" value="TPR-like_helical_dom_sf"/>
</dbReference>
<dbReference type="AlphaFoldDB" id="A0A067C956"/>
<dbReference type="Proteomes" id="UP000030745">
    <property type="component" value="Unassembled WGS sequence"/>
</dbReference>
<name>A0A067C956_SAPPC</name>
<dbReference type="SMART" id="SM00015">
    <property type="entry name" value="IQ"/>
    <property type="match status" value="6"/>
</dbReference>
<feature type="repeat" description="TPR" evidence="1">
    <location>
        <begin position="26"/>
        <end position="59"/>
    </location>
</feature>
<dbReference type="VEuPathDB" id="FungiDB:SPRG_21044"/>
<dbReference type="InterPro" id="IPR000048">
    <property type="entry name" value="IQ_motif_EF-hand-BS"/>
</dbReference>
<keyword evidence="3" id="KW-1185">Reference proteome</keyword>
<dbReference type="EMBL" id="KK583255">
    <property type="protein sequence ID" value="KDO23347.1"/>
    <property type="molecule type" value="Genomic_DNA"/>
</dbReference>
<gene>
    <name evidence="2" type="ORF">SPRG_21044</name>
</gene>
<protein>
    <submittedName>
        <fullName evidence="2">Uncharacterized protein</fullName>
    </submittedName>
</protein>
<dbReference type="Gene3D" id="1.20.5.190">
    <property type="match status" value="1"/>
</dbReference>
<dbReference type="GeneID" id="24141963"/>
<evidence type="ECO:0000256" key="1">
    <source>
        <dbReference type="PROSITE-ProRule" id="PRU00339"/>
    </source>
</evidence>
<proteinExistence type="predicted"/>
<dbReference type="SUPFAM" id="SSF48452">
    <property type="entry name" value="TPR-like"/>
    <property type="match status" value="1"/>
</dbReference>
<organism evidence="2 3">
    <name type="scientific">Saprolegnia parasitica (strain CBS 223.65)</name>
    <dbReference type="NCBI Taxonomy" id="695850"/>
    <lineage>
        <taxon>Eukaryota</taxon>
        <taxon>Sar</taxon>
        <taxon>Stramenopiles</taxon>
        <taxon>Oomycota</taxon>
        <taxon>Saprolegniomycetes</taxon>
        <taxon>Saprolegniales</taxon>
        <taxon>Saprolegniaceae</taxon>
        <taxon>Saprolegnia</taxon>
    </lineage>
</organism>
<dbReference type="OMA" id="ERETYTQ"/>
<dbReference type="OrthoDB" id="76105at2759"/>
<dbReference type="InterPro" id="IPR019734">
    <property type="entry name" value="TPR_rpt"/>
</dbReference>
<dbReference type="PROSITE" id="PS50096">
    <property type="entry name" value="IQ"/>
    <property type="match status" value="5"/>
</dbReference>
<keyword evidence="1" id="KW-0802">TPR repeat</keyword>
<accession>A0A067C956</accession>
<evidence type="ECO:0000313" key="3">
    <source>
        <dbReference type="Proteomes" id="UP000030745"/>
    </source>
</evidence>
<dbReference type="PROSITE" id="PS50005">
    <property type="entry name" value="TPR"/>
    <property type="match status" value="1"/>
</dbReference>